<dbReference type="Pfam" id="PF00089">
    <property type="entry name" value="Trypsin"/>
    <property type="match status" value="1"/>
</dbReference>
<dbReference type="Gene3D" id="2.40.10.120">
    <property type="match status" value="1"/>
</dbReference>
<comment type="caution">
    <text evidence="4">The sequence shown here is derived from an EMBL/GenBank/DDBJ whole genome shotgun (WGS) entry which is preliminary data.</text>
</comment>
<dbReference type="Gene3D" id="2.40.10.10">
    <property type="entry name" value="Trypsin-like serine proteases"/>
    <property type="match status" value="1"/>
</dbReference>
<protein>
    <recommendedName>
        <fullName evidence="3">Peptidase S1 domain-containing protein</fullName>
    </recommendedName>
</protein>
<dbReference type="PANTHER" id="PTHR24260:SF136">
    <property type="entry name" value="GH08193P-RELATED"/>
    <property type="match status" value="1"/>
</dbReference>
<dbReference type="GO" id="GO:0006508">
    <property type="term" value="P:proteolysis"/>
    <property type="evidence" value="ECO:0007669"/>
    <property type="project" value="InterPro"/>
</dbReference>
<evidence type="ECO:0000313" key="5">
    <source>
        <dbReference type="Proteomes" id="UP001156601"/>
    </source>
</evidence>
<evidence type="ECO:0000256" key="2">
    <source>
        <dbReference type="SAM" id="SignalP"/>
    </source>
</evidence>
<feature type="transmembrane region" description="Helical" evidence="1">
    <location>
        <begin position="369"/>
        <end position="389"/>
    </location>
</feature>
<reference evidence="4" key="2">
    <citation type="submission" date="2023-01" db="EMBL/GenBank/DDBJ databases">
        <title>Draft genome sequence of Agaribacter marinus strain NBRC 110023.</title>
        <authorList>
            <person name="Sun Q."/>
            <person name="Mori K."/>
        </authorList>
    </citation>
    <scope>NUCLEOTIDE SEQUENCE</scope>
    <source>
        <strain evidence="4">NBRC 110023</strain>
    </source>
</reference>
<name>A0AA37SXU2_9ALTE</name>
<evidence type="ECO:0000259" key="3">
    <source>
        <dbReference type="PROSITE" id="PS50240"/>
    </source>
</evidence>
<accession>A0AA37SXU2</accession>
<keyword evidence="1" id="KW-0472">Membrane</keyword>
<dbReference type="PROSITE" id="PS50240">
    <property type="entry name" value="TRYPSIN_DOM"/>
    <property type="match status" value="1"/>
</dbReference>
<reference evidence="4" key="1">
    <citation type="journal article" date="2014" name="Int. J. Syst. Evol. Microbiol.">
        <title>Complete genome sequence of Corynebacterium casei LMG S-19264T (=DSM 44701T), isolated from a smear-ripened cheese.</title>
        <authorList>
            <consortium name="US DOE Joint Genome Institute (JGI-PGF)"/>
            <person name="Walter F."/>
            <person name="Albersmeier A."/>
            <person name="Kalinowski J."/>
            <person name="Ruckert C."/>
        </authorList>
    </citation>
    <scope>NUCLEOTIDE SEQUENCE</scope>
    <source>
        <strain evidence="4">NBRC 110023</strain>
    </source>
</reference>
<evidence type="ECO:0000313" key="4">
    <source>
        <dbReference type="EMBL" id="GLR71811.1"/>
    </source>
</evidence>
<dbReference type="InterPro" id="IPR001254">
    <property type="entry name" value="Trypsin_dom"/>
</dbReference>
<dbReference type="GO" id="GO:0004252">
    <property type="term" value="F:serine-type endopeptidase activity"/>
    <property type="evidence" value="ECO:0007669"/>
    <property type="project" value="InterPro"/>
</dbReference>
<keyword evidence="2" id="KW-0732">Signal</keyword>
<dbReference type="PROSITE" id="PS00134">
    <property type="entry name" value="TRYPSIN_HIS"/>
    <property type="match status" value="1"/>
</dbReference>
<sequence length="396" mass="41234">MKKLLSNTKKAAVGIALCTTMLTSANAGLLVTDLGIQQPKILAGGNSGDQAPPVPAGDFTGVVSINIRYDADGDGARDSFICTGSVVSQRHVVTAAHCVDETGTGVVVDINNPMNDVRVIFNDGGDWATGSAADSLVTAASVAIHPDYEGFGICGPGDNPGFGSQCLNDDVAIIELPSDVPDGVEIYDFYRGVEPLGDDTILKLADGNTFFTMVGHGTGGNGIDGDSFSPDFFVKRFGFNIPELFECDDETSPVPGGFFSADDCANNYGNAVEVWRADFDGVDENGVLQDFFCDVVGVGCGNFFGQDFSDIFEGSIGGGDSGGPSFVFDVIADKWVLIANNTFGSGDGSFGSAFGGNFYAPYLSWINSFVANVPAPAGAIFALSGLWLLRRKAKAA</sequence>
<dbReference type="SUPFAM" id="SSF50494">
    <property type="entry name" value="Trypsin-like serine proteases"/>
    <property type="match status" value="1"/>
</dbReference>
<gene>
    <name evidence="4" type="ORF">GCM10007852_27190</name>
</gene>
<dbReference type="InterPro" id="IPR009003">
    <property type="entry name" value="Peptidase_S1_PA"/>
</dbReference>
<feature type="signal peptide" evidence="2">
    <location>
        <begin position="1"/>
        <end position="27"/>
    </location>
</feature>
<dbReference type="RefSeq" id="WP_284218145.1">
    <property type="nucleotide sequence ID" value="NZ_BSOT01000006.1"/>
</dbReference>
<dbReference type="InterPro" id="IPR051333">
    <property type="entry name" value="CLIP_Serine_Protease"/>
</dbReference>
<dbReference type="InterPro" id="IPR018114">
    <property type="entry name" value="TRYPSIN_HIS"/>
</dbReference>
<keyword evidence="1" id="KW-0812">Transmembrane</keyword>
<proteinExistence type="predicted"/>
<dbReference type="Proteomes" id="UP001156601">
    <property type="component" value="Unassembled WGS sequence"/>
</dbReference>
<dbReference type="InterPro" id="IPR043504">
    <property type="entry name" value="Peptidase_S1_PA_chymotrypsin"/>
</dbReference>
<dbReference type="PANTHER" id="PTHR24260">
    <property type="match status" value="1"/>
</dbReference>
<keyword evidence="1" id="KW-1133">Transmembrane helix</keyword>
<organism evidence="4 5">
    <name type="scientific">Agaribacter marinus</name>
    <dbReference type="NCBI Taxonomy" id="1431249"/>
    <lineage>
        <taxon>Bacteria</taxon>
        <taxon>Pseudomonadati</taxon>
        <taxon>Pseudomonadota</taxon>
        <taxon>Gammaproteobacteria</taxon>
        <taxon>Alteromonadales</taxon>
        <taxon>Alteromonadaceae</taxon>
        <taxon>Agaribacter</taxon>
    </lineage>
</organism>
<feature type="domain" description="Peptidase S1" evidence="3">
    <location>
        <begin position="42"/>
        <end position="371"/>
    </location>
</feature>
<feature type="chain" id="PRO_5041322290" description="Peptidase S1 domain-containing protein" evidence="2">
    <location>
        <begin position="28"/>
        <end position="396"/>
    </location>
</feature>
<keyword evidence="5" id="KW-1185">Reference proteome</keyword>
<dbReference type="EMBL" id="BSOT01000006">
    <property type="protein sequence ID" value="GLR71811.1"/>
    <property type="molecule type" value="Genomic_DNA"/>
</dbReference>
<evidence type="ECO:0000256" key="1">
    <source>
        <dbReference type="SAM" id="Phobius"/>
    </source>
</evidence>
<dbReference type="AlphaFoldDB" id="A0AA37SXU2"/>